<keyword evidence="5" id="KW-0813">Transport</keyword>
<evidence type="ECO:0000259" key="6">
    <source>
        <dbReference type="PROSITE" id="PS50928"/>
    </source>
</evidence>
<accession>A0A8J3QTY7</accession>
<dbReference type="EMBL" id="BONZ01000038">
    <property type="protein sequence ID" value="GIH15937.1"/>
    <property type="molecule type" value="Genomic_DNA"/>
</dbReference>
<evidence type="ECO:0000256" key="1">
    <source>
        <dbReference type="ARBA" id="ARBA00004141"/>
    </source>
</evidence>
<dbReference type="Gene3D" id="1.10.3720.10">
    <property type="entry name" value="MetI-like"/>
    <property type="match status" value="1"/>
</dbReference>
<organism evidence="7 8">
    <name type="scientific">Rugosimonospora africana</name>
    <dbReference type="NCBI Taxonomy" id="556532"/>
    <lineage>
        <taxon>Bacteria</taxon>
        <taxon>Bacillati</taxon>
        <taxon>Actinomycetota</taxon>
        <taxon>Actinomycetes</taxon>
        <taxon>Micromonosporales</taxon>
        <taxon>Micromonosporaceae</taxon>
        <taxon>Rugosimonospora</taxon>
    </lineage>
</organism>
<protein>
    <submittedName>
        <fullName evidence="7">Peptide ABC transporter permease</fullName>
    </submittedName>
</protein>
<dbReference type="PROSITE" id="PS50928">
    <property type="entry name" value="ABC_TM1"/>
    <property type="match status" value="1"/>
</dbReference>
<feature type="transmembrane region" description="Helical" evidence="5">
    <location>
        <begin position="108"/>
        <end position="130"/>
    </location>
</feature>
<dbReference type="GO" id="GO:0005886">
    <property type="term" value="C:plasma membrane"/>
    <property type="evidence" value="ECO:0007669"/>
    <property type="project" value="UniProtKB-SubCell"/>
</dbReference>
<evidence type="ECO:0000256" key="4">
    <source>
        <dbReference type="ARBA" id="ARBA00023136"/>
    </source>
</evidence>
<evidence type="ECO:0000313" key="7">
    <source>
        <dbReference type="EMBL" id="GIH15937.1"/>
    </source>
</evidence>
<feature type="domain" description="ABC transmembrane type-1" evidence="6">
    <location>
        <begin position="106"/>
        <end position="317"/>
    </location>
</feature>
<dbReference type="PANTHER" id="PTHR43376">
    <property type="entry name" value="OLIGOPEPTIDE TRANSPORT SYSTEM PERMEASE PROTEIN"/>
    <property type="match status" value="1"/>
</dbReference>
<comment type="similarity">
    <text evidence="5">Belongs to the binding-protein-dependent transport system permease family.</text>
</comment>
<comment type="subcellular location">
    <subcellularLocation>
        <location evidence="5">Cell membrane</location>
        <topology evidence="5">Multi-pass membrane protein</topology>
    </subcellularLocation>
    <subcellularLocation>
        <location evidence="1">Membrane</location>
        <topology evidence="1">Multi-pass membrane protein</topology>
    </subcellularLocation>
</comment>
<evidence type="ECO:0000313" key="8">
    <source>
        <dbReference type="Proteomes" id="UP000642748"/>
    </source>
</evidence>
<keyword evidence="3 5" id="KW-1133">Transmembrane helix</keyword>
<keyword evidence="8" id="KW-1185">Reference proteome</keyword>
<comment type="caution">
    <text evidence="7">The sequence shown here is derived from an EMBL/GenBank/DDBJ whole genome shotgun (WGS) entry which is preliminary data.</text>
</comment>
<dbReference type="Proteomes" id="UP000642748">
    <property type="component" value="Unassembled WGS sequence"/>
</dbReference>
<dbReference type="GO" id="GO:0055085">
    <property type="term" value="P:transmembrane transport"/>
    <property type="evidence" value="ECO:0007669"/>
    <property type="project" value="InterPro"/>
</dbReference>
<evidence type="ECO:0000256" key="5">
    <source>
        <dbReference type="RuleBase" id="RU363032"/>
    </source>
</evidence>
<dbReference type="SUPFAM" id="SSF161098">
    <property type="entry name" value="MetI-like"/>
    <property type="match status" value="1"/>
</dbReference>
<feature type="transmembrane region" description="Helical" evidence="5">
    <location>
        <begin position="298"/>
        <end position="324"/>
    </location>
</feature>
<proteinExistence type="inferred from homology"/>
<keyword evidence="4 5" id="KW-0472">Membrane</keyword>
<dbReference type="AlphaFoldDB" id="A0A8J3QTY7"/>
<dbReference type="PANTHER" id="PTHR43376:SF1">
    <property type="entry name" value="OLIGOPEPTIDE TRANSPORT SYSTEM PERMEASE PROTEIN"/>
    <property type="match status" value="1"/>
</dbReference>
<dbReference type="InterPro" id="IPR000515">
    <property type="entry name" value="MetI-like"/>
</dbReference>
<dbReference type="Pfam" id="PF00528">
    <property type="entry name" value="BPD_transp_1"/>
    <property type="match status" value="1"/>
</dbReference>
<feature type="transmembrane region" description="Helical" evidence="5">
    <location>
        <begin position="198"/>
        <end position="215"/>
    </location>
</feature>
<dbReference type="CDD" id="cd06261">
    <property type="entry name" value="TM_PBP2"/>
    <property type="match status" value="1"/>
</dbReference>
<feature type="transmembrane region" description="Helical" evidence="5">
    <location>
        <begin position="142"/>
        <end position="166"/>
    </location>
</feature>
<dbReference type="InterPro" id="IPR035906">
    <property type="entry name" value="MetI-like_sf"/>
</dbReference>
<feature type="transmembrane region" description="Helical" evidence="5">
    <location>
        <begin position="252"/>
        <end position="278"/>
    </location>
</feature>
<evidence type="ECO:0000256" key="3">
    <source>
        <dbReference type="ARBA" id="ARBA00022989"/>
    </source>
</evidence>
<gene>
    <name evidence="7" type="ORF">Raf01_41090</name>
</gene>
<evidence type="ECO:0000256" key="2">
    <source>
        <dbReference type="ARBA" id="ARBA00022692"/>
    </source>
</evidence>
<sequence length="332" mass="36704">MHWQGVRMTLLLRRAFFYLVTAFVALSLNFLLPRMIPGDPVSRMLQRFQGHLDPHAVFALRALYGQTNEGLWSQYLDYWSRLLHGDFGVSFSNYPTKVTTIIGQGLPWTLGLIGACTILSFVIGTALGTVAGWKRGGWVDGLIPVTTFLTSVPYFWFGLIAVYLFAVELRWFPLAGGYTPGIEQGFNFAFIDNVLEHAMLPALTIVVSSVGYWLLGMRNMMVTTLAEDYVLLAKAKGLSRRRVMNTYAGRNAVLPSLAGFALSMGFIVGGSIITEVVFNYPGIGYTLFQAIGGQDYPLMQGIFFIITVAVLGANLVADLVYVLLDPRTRRAA</sequence>
<feature type="transmembrane region" description="Helical" evidence="5">
    <location>
        <begin position="15"/>
        <end position="36"/>
    </location>
</feature>
<name>A0A8J3QTY7_9ACTN</name>
<keyword evidence="2 5" id="KW-0812">Transmembrane</keyword>
<reference evidence="7" key="1">
    <citation type="submission" date="2021-01" db="EMBL/GenBank/DDBJ databases">
        <title>Whole genome shotgun sequence of Rugosimonospora africana NBRC 104875.</title>
        <authorList>
            <person name="Komaki H."/>
            <person name="Tamura T."/>
        </authorList>
    </citation>
    <scope>NUCLEOTIDE SEQUENCE</scope>
    <source>
        <strain evidence="7">NBRC 104875</strain>
    </source>
</reference>